<feature type="compositionally biased region" description="Polar residues" evidence="1">
    <location>
        <begin position="30"/>
        <end position="42"/>
    </location>
</feature>
<feature type="region of interest" description="Disordered" evidence="1">
    <location>
        <begin position="1"/>
        <end position="54"/>
    </location>
</feature>
<reference evidence="2" key="1">
    <citation type="journal article" date="2019" name="Sci. Rep.">
        <title>Draft genome of Tanacetum cinerariifolium, the natural source of mosquito coil.</title>
        <authorList>
            <person name="Yamashiro T."/>
            <person name="Shiraishi A."/>
            <person name="Satake H."/>
            <person name="Nakayama K."/>
        </authorList>
    </citation>
    <scope>NUCLEOTIDE SEQUENCE</scope>
</reference>
<proteinExistence type="predicted"/>
<gene>
    <name evidence="2" type="ORF">Tci_046131</name>
</gene>
<feature type="compositionally biased region" description="Low complexity" evidence="1">
    <location>
        <begin position="447"/>
        <end position="458"/>
    </location>
</feature>
<protein>
    <submittedName>
        <fullName evidence="2">Uncharacterized protein</fullName>
    </submittedName>
</protein>
<sequence>MPAPDQPQNHLSTPPRQQTSDPNALIFEHGQSSNLNTASFNKTDAGPFTNVEDETLGGSFHMSSARSTQAPPAETKFKDYKKLFKYVVGKLVKKVKSLEVKLRTKKRKLVVSDSDQDEGGKQDVDLDPLRTLANVAVTVDSNISPGTASSNPAASTSIPAAVPTGALTVPTGASSVPTDSLSVPVDVPPSVAPASMEEDILGEEAAKRLHDEEQAQVDRQRVELQSRRQQEVLDSVVFLQAILGIDTRIKRQYKVLMFSSKLFANMRLNFEGHPMPFLPAMLLQAQVASFDKTDAGPFTNVEDETLGGSFHMSSPRSTQAPPAETEFKDYKKLFKYVVGKLVKKVKSLEVKLRTKKRKLVVSDFDQDEGGKQDVDLDALRALANVASMAHVKYFTDAQLKEEFEKIQKAISNTHIQAFSQTLKRRGPVLEEPSSRRKKSTEAPIPSVPEVPQSPVVSSHTSSGDIHALYRMDQSTKHLTTLRQIFHMVDRHDLVKLYGLVVQYYNTHPVAGVGLILLYTLSNVHVLESVSGVVLSMFADVSYPLSIKLMEKMLTHKLEIDTDVVGNDMTTAEQLIQFIKN</sequence>
<dbReference type="EMBL" id="BKCJ010006831">
    <property type="protein sequence ID" value="GEU74153.1"/>
    <property type="molecule type" value="Genomic_DNA"/>
</dbReference>
<evidence type="ECO:0000313" key="2">
    <source>
        <dbReference type="EMBL" id="GEU74153.1"/>
    </source>
</evidence>
<comment type="caution">
    <text evidence="2">The sequence shown here is derived from an EMBL/GenBank/DDBJ whole genome shotgun (WGS) entry which is preliminary data.</text>
</comment>
<dbReference type="AlphaFoldDB" id="A0A6L2MJN6"/>
<feature type="region of interest" description="Disordered" evidence="1">
    <location>
        <begin position="426"/>
        <end position="458"/>
    </location>
</feature>
<name>A0A6L2MJN6_TANCI</name>
<evidence type="ECO:0000256" key="1">
    <source>
        <dbReference type="SAM" id="MobiDB-lite"/>
    </source>
</evidence>
<accession>A0A6L2MJN6</accession>
<feature type="compositionally biased region" description="Polar residues" evidence="1">
    <location>
        <begin position="1"/>
        <end position="22"/>
    </location>
</feature>
<organism evidence="2">
    <name type="scientific">Tanacetum cinerariifolium</name>
    <name type="common">Dalmatian daisy</name>
    <name type="synonym">Chrysanthemum cinerariifolium</name>
    <dbReference type="NCBI Taxonomy" id="118510"/>
    <lineage>
        <taxon>Eukaryota</taxon>
        <taxon>Viridiplantae</taxon>
        <taxon>Streptophyta</taxon>
        <taxon>Embryophyta</taxon>
        <taxon>Tracheophyta</taxon>
        <taxon>Spermatophyta</taxon>
        <taxon>Magnoliopsida</taxon>
        <taxon>eudicotyledons</taxon>
        <taxon>Gunneridae</taxon>
        <taxon>Pentapetalae</taxon>
        <taxon>asterids</taxon>
        <taxon>campanulids</taxon>
        <taxon>Asterales</taxon>
        <taxon>Asteraceae</taxon>
        <taxon>Asteroideae</taxon>
        <taxon>Anthemideae</taxon>
        <taxon>Anthemidinae</taxon>
        <taxon>Tanacetum</taxon>
    </lineage>
</organism>